<reference evidence="2" key="1">
    <citation type="submission" date="2023-07" db="EMBL/GenBank/DDBJ databases">
        <title>Sorghum-associated microbial communities from plants grown in Nebraska, USA.</title>
        <authorList>
            <person name="Schachtman D."/>
        </authorList>
    </citation>
    <scope>NUCLEOTIDE SEQUENCE</scope>
    <source>
        <strain evidence="2">DS3315</strain>
    </source>
</reference>
<gene>
    <name evidence="2" type="ORF">J2W39_000857</name>
</gene>
<feature type="transmembrane region" description="Helical" evidence="1">
    <location>
        <begin position="12"/>
        <end position="36"/>
    </location>
</feature>
<dbReference type="PROSITE" id="PS00409">
    <property type="entry name" value="PROKAR_NTER_METHYL"/>
    <property type="match status" value="1"/>
</dbReference>
<organism evidence="2 3">
    <name type="scientific">Variovorax paradoxus</name>
    <dbReference type="NCBI Taxonomy" id="34073"/>
    <lineage>
        <taxon>Bacteria</taxon>
        <taxon>Pseudomonadati</taxon>
        <taxon>Pseudomonadota</taxon>
        <taxon>Betaproteobacteria</taxon>
        <taxon>Burkholderiales</taxon>
        <taxon>Comamonadaceae</taxon>
        <taxon>Variovorax</taxon>
    </lineage>
</organism>
<keyword evidence="1" id="KW-0812">Transmembrane</keyword>
<evidence type="ECO:0000313" key="2">
    <source>
        <dbReference type="EMBL" id="MDP9969629.1"/>
    </source>
</evidence>
<dbReference type="RefSeq" id="WP_307592492.1">
    <property type="nucleotide sequence ID" value="NZ_CAXUQE020000001.1"/>
</dbReference>
<dbReference type="InterPro" id="IPR032092">
    <property type="entry name" value="PilW"/>
</dbReference>
<dbReference type="InterPro" id="IPR012902">
    <property type="entry name" value="N_methyl_site"/>
</dbReference>
<proteinExistence type="predicted"/>
<dbReference type="Pfam" id="PF16074">
    <property type="entry name" value="PilW"/>
    <property type="match status" value="1"/>
</dbReference>
<name>A0AAW8EAQ3_VARPD</name>
<dbReference type="Pfam" id="PF07963">
    <property type="entry name" value="N_methyl"/>
    <property type="match status" value="1"/>
</dbReference>
<dbReference type="AlphaFoldDB" id="A0AAW8EAQ3"/>
<dbReference type="GO" id="GO:0043683">
    <property type="term" value="P:type IV pilus assembly"/>
    <property type="evidence" value="ECO:0007669"/>
    <property type="project" value="InterPro"/>
</dbReference>
<evidence type="ECO:0000313" key="3">
    <source>
        <dbReference type="Proteomes" id="UP001224845"/>
    </source>
</evidence>
<protein>
    <submittedName>
        <fullName evidence="2">Type IV pilus assembly protein PilW</fullName>
    </submittedName>
</protein>
<evidence type="ECO:0000256" key="1">
    <source>
        <dbReference type="SAM" id="Phobius"/>
    </source>
</evidence>
<keyword evidence="1" id="KW-1133">Transmembrane helix</keyword>
<dbReference type="Proteomes" id="UP001224845">
    <property type="component" value="Unassembled WGS sequence"/>
</dbReference>
<keyword evidence="1" id="KW-0472">Membrane</keyword>
<dbReference type="EMBL" id="JAUSRV010000002">
    <property type="protein sequence ID" value="MDP9969629.1"/>
    <property type="molecule type" value="Genomic_DNA"/>
</dbReference>
<comment type="caution">
    <text evidence="2">The sequence shown here is derived from an EMBL/GenBank/DDBJ whole genome shotgun (WGS) entry which is preliminary data.</text>
</comment>
<sequence>MNNKAFSHRLRQAGFTLVEILVALIIGMLVVLAAMASMLGTRSTAATGDDVNVLHQSSALAFRLLGQQIRQAGYFPIDATGPLYYFDVNAGTKLDSEPAFFAIKGQEAAAGSVNDTLKVGFAPNPDFFHDCLGQVAKDKDSGGAAYKPASPADPANVRLITSEFYVVNGALRCKGSGHTTPQPIIDGVERFDVMYGIGDAGTERVVRYVTATNVASFDQVRTVRVCLQLAGTSRSNPGGSYVDCDGSSRTSSDGRLRRVYTAVFALRNL</sequence>
<accession>A0AAW8EAQ3</accession>